<proteinExistence type="predicted"/>
<dbReference type="AlphaFoldDB" id="A0A149U541"/>
<name>A0A149U541_9PROT</name>
<gene>
    <name evidence="1" type="ORF">AD947_02285</name>
</gene>
<comment type="caution">
    <text evidence="1">The sequence shown here is derived from an EMBL/GenBank/DDBJ whole genome shotgun (WGS) entry which is preliminary data.</text>
</comment>
<protein>
    <submittedName>
        <fullName evidence="1">Uncharacterized protein</fullName>
    </submittedName>
</protein>
<evidence type="ECO:0000313" key="2">
    <source>
        <dbReference type="Proteomes" id="UP000075411"/>
    </source>
</evidence>
<dbReference type="EMBL" id="LHZT01000090">
    <property type="protein sequence ID" value="KXV60470.1"/>
    <property type="molecule type" value="Genomic_DNA"/>
</dbReference>
<evidence type="ECO:0000313" key="1">
    <source>
        <dbReference type="EMBL" id="KXV60470.1"/>
    </source>
</evidence>
<sequence length="156" mass="17435">MILSSVFPFRHRSSLGEVRRLLREIGWGVRQAARRSGMSRDRITRWRDGAAAADPAFVAWLTELASLHRRLSSPLARAVPRAGNRPDLDAAGVTCALIVIGWSERQLADRMGTHRTTLRRILEGQGRLASRESRWLEALADGHRDLPRPAGVRADI</sequence>
<reference evidence="1 2" key="1">
    <citation type="submission" date="2015-06" db="EMBL/GenBank/DDBJ databases">
        <title>Improved classification and identification of acetic acid bacteria using matrix-assisted laser desorption/ionization time-of-flight mass spectrometry; Gluconobacter nephelii and Gluconobacter uchimurae are later heterotypic synonyms of Gluconobacter japonicus and Gluconobacter oxydans, respectively.</title>
        <authorList>
            <person name="Li L."/>
            <person name="Cleenwerck I."/>
            <person name="De Vuyst L."/>
            <person name="Vandamme P."/>
        </authorList>
    </citation>
    <scope>NUCLEOTIDE SEQUENCE [LARGE SCALE GENOMIC DNA]</scope>
    <source>
        <strain evidence="1 2">LMG 1663</strain>
    </source>
</reference>
<dbReference type="Proteomes" id="UP000075411">
    <property type="component" value="Unassembled WGS sequence"/>
</dbReference>
<organism evidence="1 2">
    <name type="scientific">Acetobacter tropicalis</name>
    <dbReference type="NCBI Taxonomy" id="104102"/>
    <lineage>
        <taxon>Bacteria</taxon>
        <taxon>Pseudomonadati</taxon>
        <taxon>Pseudomonadota</taxon>
        <taxon>Alphaproteobacteria</taxon>
        <taxon>Acetobacterales</taxon>
        <taxon>Acetobacteraceae</taxon>
        <taxon>Acetobacter</taxon>
    </lineage>
</organism>
<accession>A0A149U541</accession>
<dbReference type="PATRIC" id="fig|104102.12.peg.2891"/>